<keyword evidence="1" id="KW-1133">Transmembrane helix</keyword>
<organism evidence="2">
    <name type="scientific">Hydropuntia rangiferina</name>
    <dbReference type="NCBI Taxonomy" id="338881"/>
    <lineage>
        <taxon>Eukaryota</taxon>
        <taxon>Rhodophyta</taxon>
        <taxon>Florideophyceae</taxon>
        <taxon>Rhodymeniophycidae</taxon>
        <taxon>Gracilariales</taxon>
        <taxon>Gracilariaceae</taxon>
        <taxon>Hydropuntia</taxon>
    </lineage>
</organism>
<dbReference type="EMBL" id="MH396012">
    <property type="protein sequence ID" value="AXI96641.1"/>
    <property type="molecule type" value="Genomic_DNA"/>
</dbReference>
<feature type="transmembrane region" description="Helical" evidence="1">
    <location>
        <begin position="167"/>
        <end position="185"/>
    </location>
</feature>
<gene>
    <name evidence="2" type="primary">ycf55</name>
</gene>
<reference evidence="2" key="1">
    <citation type="submission" date="2018-05" db="EMBL/GenBank/DDBJ databases">
        <title>Organellar genomes of Gracilariaceae.</title>
        <authorList>
            <person name="Iha C."/>
            <person name="Oliveira M.C."/>
        </authorList>
    </citation>
    <scope>NUCLEOTIDE SEQUENCE</scope>
</reference>
<keyword evidence="2" id="KW-0934">Plastid</keyword>
<feature type="transmembrane region" description="Helical" evidence="1">
    <location>
        <begin position="258"/>
        <end position="279"/>
    </location>
</feature>
<proteinExistence type="predicted"/>
<name>A0A345U855_9FLOR</name>
<dbReference type="Pfam" id="PF12452">
    <property type="entry name" value="DUF3685"/>
    <property type="match status" value="1"/>
</dbReference>
<protein>
    <submittedName>
        <fullName evidence="2">Uncharacterized protein</fullName>
    </submittedName>
</protein>
<dbReference type="GeneID" id="37623420"/>
<feature type="transmembrane region" description="Helical" evidence="1">
    <location>
        <begin position="299"/>
        <end position="323"/>
    </location>
</feature>
<evidence type="ECO:0000313" key="2">
    <source>
        <dbReference type="EMBL" id="AXI96641.1"/>
    </source>
</evidence>
<feature type="transmembrane region" description="Helical" evidence="1">
    <location>
        <begin position="137"/>
        <end position="155"/>
    </location>
</feature>
<dbReference type="PIRSF" id="PIRSF036962">
    <property type="entry name" value="UCP036962_SignTr_Ycf55"/>
    <property type="match status" value="1"/>
</dbReference>
<dbReference type="InterPro" id="IPR017077">
    <property type="entry name" value="Uncharacterised_Ycf55_algae"/>
</dbReference>
<geneLocation type="chloroplast" evidence="2"/>
<keyword evidence="2" id="KW-0150">Chloroplast</keyword>
<keyword evidence="1" id="KW-0812">Transmembrane</keyword>
<dbReference type="InterPro" id="IPR022552">
    <property type="entry name" value="UPF_Ycf55"/>
</dbReference>
<dbReference type="RefSeq" id="YP_009510968.1">
    <property type="nucleotide sequence ID" value="NC_039142.1"/>
</dbReference>
<accession>A0A345U855</accession>
<dbReference type="AlphaFoldDB" id="A0A345U855"/>
<evidence type="ECO:0000256" key="1">
    <source>
        <dbReference type="SAM" id="Phobius"/>
    </source>
</evidence>
<sequence length="328" mass="39126">MYGIMVNYWPYQQGIYLNHEVAYLFANIRQKFHKNLSNNSQDSLYIDILNGFVKHKLFSIVLIELEILVLDLIELNLNFKDIKILQGKILYDLLQKVIVHFFIEFGIHDYSIILINTKKYLYLKVVFLECKWLLENLLIYIIFGSIYINDYLFAFDHKYTPTKHVEVLLENLLVQISNLVVFIILENMKSLSNIIKFLKDNHLCNSSYISIRSLAVFRNNLLYQNLLYFYAIQPKYIYTNRCKVWLISRQGLITSYIYTYRLADFISLSPLQLVIVTLIEIQDFIIPKFEHFLLVFLRLIFYILINILGNGIMFFLRFLILFIDNLPK</sequence>
<keyword evidence="1" id="KW-0472">Membrane</keyword>